<sequence>MCILTALILIVEQVTRLKKRKPTKKKTKHKT</sequence>
<name>A0A0E9WKX8_ANGAN</name>
<reference evidence="1" key="1">
    <citation type="submission" date="2014-11" db="EMBL/GenBank/DDBJ databases">
        <authorList>
            <person name="Amaro Gonzalez C."/>
        </authorList>
    </citation>
    <scope>NUCLEOTIDE SEQUENCE</scope>
</reference>
<accession>A0A0E9WKX8</accession>
<reference evidence="1" key="2">
    <citation type="journal article" date="2015" name="Fish Shellfish Immunol.">
        <title>Early steps in the European eel (Anguilla anguilla)-Vibrio vulnificus interaction in the gills: Role of the RtxA13 toxin.</title>
        <authorList>
            <person name="Callol A."/>
            <person name="Pajuelo D."/>
            <person name="Ebbesson L."/>
            <person name="Teles M."/>
            <person name="MacKenzie S."/>
            <person name="Amaro C."/>
        </authorList>
    </citation>
    <scope>NUCLEOTIDE SEQUENCE</scope>
</reference>
<organism evidence="1">
    <name type="scientific">Anguilla anguilla</name>
    <name type="common">European freshwater eel</name>
    <name type="synonym">Muraena anguilla</name>
    <dbReference type="NCBI Taxonomy" id="7936"/>
    <lineage>
        <taxon>Eukaryota</taxon>
        <taxon>Metazoa</taxon>
        <taxon>Chordata</taxon>
        <taxon>Craniata</taxon>
        <taxon>Vertebrata</taxon>
        <taxon>Euteleostomi</taxon>
        <taxon>Actinopterygii</taxon>
        <taxon>Neopterygii</taxon>
        <taxon>Teleostei</taxon>
        <taxon>Anguilliformes</taxon>
        <taxon>Anguillidae</taxon>
        <taxon>Anguilla</taxon>
    </lineage>
</organism>
<proteinExistence type="predicted"/>
<protein>
    <submittedName>
        <fullName evidence="1">Uncharacterized protein</fullName>
    </submittedName>
</protein>
<dbReference type="EMBL" id="GBXM01018434">
    <property type="protein sequence ID" value="JAH90143.1"/>
    <property type="molecule type" value="Transcribed_RNA"/>
</dbReference>
<evidence type="ECO:0000313" key="1">
    <source>
        <dbReference type="EMBL" id="JAH90143.1"/>
    </source>
</evidence>
<dbReference type="AlphaFoldDB" id="A0A0E9WKX8"/>